<comment type="caution">
    <text evidence="1">The sequence shown here is derived from an EMBL/GenBank/DDBJ whole genome shotgun (WGS) entry which is preliminary data.</text>
</comment>
<dbReference type="NCBIfam" id="TIGR03898">
    <property type="entry name" value="lanti_MRSA_kill"/>
    <property type="match status" value="1"/>
</dbReference>
<evidence type="ECO:0000313" key="1">
    <source>
        <dbReference type="EMBL" id="MBL1108603.1"/>
    </source>
</evidence>
<organism evidence="1 2">
    <name type="scientific">Streptomyces musisoli</name>
    <dbReference type="NCBI Taxonomy" id="2802280"/>
    <lineage>
        <taxon>Bacteria</taxon>
        <taxon>Bacillati</taxon>
        <taxon>Actinomycetota</taxon>
        <taxon>Actinomycetes</taxon>
        <taxon>Kitasatosporales</taxon>
        <taxon>Streptomycetaceae</taxon>
        <taxon>Streptomyces</taxon>
    </lineage>
</organism>
<dbReference type="EMBL" id="JAERRH010000014">
    <property type="protein sequence ID" value="MBL1108603.1"/>
    <property type="molecule type" value="Genomic_DNA"/>
</dbReference>
<keyword evidence="2" id="KW-1185">Reference proteome</keyword>
<protein>
    <submittedName>
        <fullName evidence="1">Mersacidin/lichenicidin family type 2 lantibiotic</fullName>
    </submittedName>
</protein>
<evidence type="ECO:0000313" key="2">
    <source>
        <dbReference type="Proteomes" id="UP000621386"/>
    </source>
</evidence>
<sequence>MSEPTAAEVIRAWRDPLFRAALGDLARAALPPHPAGDIEVPGLDRE</sequence>
<dbReference type="Proteomes" id="UP000621386">
    <property type="component" value="Unassembled WGS sequence"/>
</dbReference>
<reference evidence="1 2" key="1">
    <citation type="submission" date="2021-01" db="EMBL/GenBank/DDBJ databases">
        <title>WGS of actinomycetes isolated from Thailand.</title>
        <authorList>
            <person name="Thawai C."/>
        </authorList>
    </citation>
    <scope>NUCLEOTIDE SEQUENCE [LARGE SCALE GENOMIC DNA]</scope>
    <source>
        <strain evidence="1 2">CH5-8</strain>
    </source>
</reference>
<dbReference type="InterPro" id="IPR027635">
    <property type="entry name" value="Lantibiotic2_lead_pep_dom"/>
</dbReference>
<accession>A0ABS1P8C6</accession>
<gene>
    <name evidence="1" type="ORF">JK361_29145</name>
</gene>
<name>A0ABS1P8C6_9ACTN</name>
<proteinExistence type="predicted"/>